<dbReference type="Pfam" id="PF02585">
    <property type="entry name" value="PIG-L"/>
    <property type="match status" value="1"/>
</dbReference>
<reference evidence="3 4" key="1">
    <citation type="submission" date="2018-10" db="EMBL/GenBank/DDBJ databases">
        <title>Isolation from soil.</title>
        <authorList>
            <person name="Hu J."/>
        </authorList>
    </citation>
    <scope>NUCLEOTIDE SEQUENCE [LARGE SCALE GENOMIC DNA]</scope>
    <source>
        <strain evidence="3 4">NEAU-Ht49</strain>
    </source>
</reference>
<comment type="caution">
    <text evidence="3">The sequence shown here is derived from an EMBL/GenBank/DDBJ whole genome shotgun (WGS) entry which is preliminary data.</text>
</comment>
<dbReference type="InterPro" id="IPR003737">
    <property type="entry name" value="GlcNAc_PI_deacetylase-related"/>
</dbReference>
<dbReference type="AlphaFoldDB" id="A0A3M2LFV9"/>
<protein>
    <recommendedName>
        <fullName evidence="5">PIG-L family deacetylase</fullName>
    </recommendedName>
</protein>
<proteinExistence type="predicted"/>
<feature type="region of interest" description="Disordered" evidence="2">
    <location>
        <begin position="312"/>
        <end position="333"/>
    </location>
</feature>
<dbReference type="EMBL" id="RFFG01000141">
    <property type="protein sequence ID" value="RMI36314.1"/>
    <property type="molecule type" value="Genomic_DNA"/>
</dbReference>
<dbReference type="Proteomes" id="UP000282674">
    <property type="component" value="Unassembled WGS sequence"/>
</dbReference>
<dbReference type="RefSeq" id="WP_122199491.1">
    <property type="nucleotide sequence ID" value="NZ_JBHSKC010000022.1"/>
</dbReference>
<gene>
    <name evidence="3" type="ORF">EBO15_38980</name>
</gene>
<dbReference type="SUPFAM" id="SSF102588">
    <property type="entry name" value="LmbE-like"/>
    <property type="match status" value="1"/>
</dbReference>
<keyword evidence="1" id="KW-0862">Zinc</keyword>
<evidence type="ECO:0000256" key="1">
    <source>
        <dbReference type="ARBA" id="ARBA00022833"/>
    </source>
</evidence>
<dbReference type="SUPFAM" id="SSF89372">
    <property type="entry name" value="Fucose-specific lectin"/>
    <property type="match status" value="1"/>
</dbReference>
<evidence type="ECO:0000313" key="4">
    <source>
        <dbReference type="Proteomes" id="UP000282674"/>
    </source>
</evidence>
<dbReference type="GO" id="GO:0016137">
    <property type="term" value="P:glycoside metabolic process"/>
    <property type="evidence" value="ECO:0007669"/>
    <property type="project" value="UniProtKB-ARBA"/>
</dbReference>
<dbReference type="Gene3D" id="3.40.50.10320">
    <property type="entry name" value="LmbE-like"/>
    <property type="match status" value="1"/>
</dbReference>
<dbReference type="GO" id="GO:0016811">
    <property type="term" value="F:hydrolase activity, acting on carbon-nitrogen (but not peptide) bonds, in linear amides"/>
    <property type="evidence" value="ECO:0007669"/>
    <property type="project" value="TreeGrafter"/>
</dbReference>
<accession>A0A3M2LFV9</accession>
<name>A0A3M2LFV9_9ACTN</name>
<organism evidence="3 4">
    <name type="scientific">Actinomadura harenae</name>
    <dbReference type="NCBI Taxonomy" id="2483351"/>
    <lineage>
        <taxon>Bacteria</taxon>
        <taxon>Bacillati</taxon>
        <taxon>Actinomycetota</taxon>
        <taxon>Actinomycetes</taxon>
        <taxon>Streptosporangiales</taxon>
        <taxon>Thermomonosporaceae</taxon>
        <taxon>Actinomadura</taxon>
    </lineage>
</organism>
<evidence type="ECO:0008006" key="5">
    <source>
        <dbReference type="Google" id="ProtNLM"/>
    </source>
</evidence>
<dbReference type="PANTHER" id="PTHR12993:SF26">
    <property type="entry name" value="1D-MYO-INOSITOL 2-ACETAMIDO-2-DEOXY-ALPHA-D-GLUCOPYRANOSIDE DEACETYLASE"/>
    <property type="match status" value="1"/>
</dbReference>
<dbReference type="OrthoDB" id="6064917at2"/>
<sequence length="734" mass="78129">MRLSLPIRAQAVIGVVLLLLSGVVVVQGVDARHTTGATRLAGPSSVAFMQVVAHPDDDLYFIDPDLVQAVRSGAPVSTVYVTAGEANGRNGARGQPRVPVDYPAYIAARHAGLRRAYAQMATGDPNAAWTRGVLPAKDGPVESDTLAERPNVRLVFLNTGNWRGPGGTMQRLMGLWEGGVGRLRTRPALGSPVSGSVSYTRAALIAQLDELMRRFHPSVIRTLDPDPERGTDSKGFEHRIDHPDHTATALMTREAARRYQKQVSGPVVTEYYRGYYNRHWPANLGPKAFEEKMSFIRTYGWADKGRFPCRDPGGCGDLQTGNSGDRNGWPQSTHPRYPGSTRWMQPQADGRLVAFAVVSDRVMRWEQDRPGGGWRPGVPMPDPGFVSDLDVARLPDGRLAVFGLRVLRTTALTRPRYRIMYARQDRPDGPFGDWLDLGNPAGSTVVREHDAGSPVTAVDGAGRIAVFSRNAGQGVSVRYQNADQTFGPWTDLGGKRVQDGLTAGTDASGRIEVFGAAIPAWAKWRWNRPPGTPGLWHWRQPAPGRPLEGPGAWMPTKVGVAGPLTMARDGQGRLSLVARQVGGPGTLVFRQQAPDGAWPHRPETLPGPGGFGPVGAVGSAEAVAPAEAAGPTGAAGRAEGAGRAGATGGGLLLVGRDASGGVGASAGGVRWQSAPGLFMHAPATVVDGRGRAVTAVLDPLGRLQVTRPYTPSGSGADAARWQWQTVGARVPGER</sequence>
<evidence type="ECO:0000256" key="2">
    <source>
        <dbReference type="SAM" id="MobiDB-lite"/>
    </source>
</evidence>
<dbReference type="PANTHER" id="PTHR12993">
    <property type="entry name" value="N-ACETYLGLUCOSAMINYL-PHOSPHATIDYLINOSITOL DE-N-ACETYLASE-RELATED"/>
    <property type="match status" value="1"/>
</dbReference>
<feature type="compositionally biased region" description="Polar residues" evidence="2">
    <location>
        <begin position="319"/>
        <end position="333"/>
    </location>
</feature>
<dbReference type="InterPro" id="IPR024078">
    <property type="entry name" value="LmbE-like_dom_sf"/>
</dbReference>
<keyword evidence="4" id="KW-1185">Reference proteome</keyword>
<evidence type="ECO:0000313" key="3">
    <source>
        <dbReference type="EMBL" id="RMI36314.1"/>
    </source>
</evidence>